<protein>
    <recommendedName>
        <fullName evidence="1">VOC domain-containing protein</fullName>
    </recommendedName>
</protein>
<sequence length="120" mass="12646">MLDHIGIHTNQFDRLTHFYESVLAPLGYSKLASYEDAAGFGSDKPELWIGTAQAKPTPIHIALAAPGSAAVDAFYAAALAGGGKDNGPPGLRPDYSPGYYAAFVLDPDGNNIEAVYHQPA</sequence>
<dbReference type="Proteomes" id="UP000256900">
    <property type="component" value="Unassembled WGS sequence"/>
</dbReference>
<dbReference type="RefSeq" id="WP_115836708.1">
    <property type="nucleotide sequence ID" value="NZ_CP025086.1"/>
</dbReference>
<evidence type="ECO:0000313" key="3">
    <source>
        <dbReference type="Proteomes" id="UP000256900"/>
    </source>
</evidence>
<keyword evidence="3" id="KW-1185">Reference proteome</keyword>
<proteinExistence type="predicted"/>
<reference evidence="2 3" key="1">
    <citation type="submission" date="2018-08" db="EMBL/GenBank/DDBJ databases">
        <title>Genomic Encyclopedia of Type Strains, Phase IV (KMG-IV): sequencing the most valuable type-strain genomes for metagenomic binning, comparative biology and taxonomic classification.</title>
        <authorList>
            <person name="Goeker M."/>
        </authorList>
    </citation>
    <scope>NUCLEOTIDE SEQUENCE [LARGE SCALE GENOMIC DNA]</scope>
    <source>
        <strain evidence="2 3">BW863</strain>
    </source>
</reference>
<dbReference type="Pfam" id="PF00903">
    <property type="entry name" value="Glyoxalase"/>
    <property type="match status" value="1"/>
</dbReference>
<dbReference type="OrthoDB" id="9807407at2"/>
<dbReference type="PANTHER" id="PTHR35006:SF2">
    <property type="entry name" value="GLYOXALASE FAMILY PROTEIN (AFU_ORTHOLOGUE AFUA_5G14830)"/>
    <property type="match status" value="1"/>
</dbReference>
<dbReference type="PROSITE" id="PS51819">
    <property type="entry name" value="VOC"/>
    <property type="match status" value="1"/>
</dbReference>
<dbReference type="AlphaFoldDB" id="A0A3D9YVD4"/>
<name>A0A3D9YVD4_9HYPH</name>
<gene>
    <name evidence="2" type="ORF">DES32_2183</name>
</gene>
<comment type="caution">
    <text evidence="2">The sequence shown here is derived from an EMBL/GenBank/DDBJ whole genome shotgun (WGS) entry which is preliminary data.</text>
</comment>
<dbReference type="PANTHER" id="PTHR35006">
    <property type="entry name" value="GLYOXALASE FAMILY PROTEIN (AFU_ORTHOLOGUE AFUA_5G14830)"/>
    <property type="match status" value="1"/>
</dbReference>
<organism evidence="2 3">
    <name type="scientific">Methylovirgula ligni</name>
    <dbReference type="NCBI Taxonomy" id="569860"/>
    <lineage>
        <taxon>Bacteria</taxon>
        <taxon>Pseudomonadati</taxon>
        <taxon>Pseudomonadota</taxon>
        <taxon>Alphaproteobacteria</taxon>
        <taxon>Hyphomicrobiales</taxon>
        <taxon>Beijerinckiaceae</taxon>
        <taxon>Methylovirgula</taxon>
    </lineage>
</organism>
<dbReference type="EMBL" id="QUMO01000003">
    <property type="protein sequence ID" value="REF86138.1"/>
    <property type="molecule type" value="Genomic_DNA"/>
</dbReference>
<dbReference type="InterPro" id="IPR004360">
    <property type="entry name" value="Glyas_Fos-R_dOase_dom"/>
</dbReference>
<dbReference type="SUPFAM" id="SSF54593">
    <property type="entry name" value="Glyoxalase/Bleomycin resistance protein/Dihydroxybiphenyl dioxygenase"/>
    <property type="match status" value="1"/>
</dbReference>
<feature type="domain" description="VOC" evidence="1">
    <location>
        <begin position="1"/>
        <end position="117"/>
    </location>
</feature>
<dbReference type="InterPro" id="IPR029068">
    <property type="entry name" value="Glyas_Bleomycin-R_OHBP_Dase"/>
</dbReference>
<dbReference type="InterPro" id="IPR037523">
    <property type="entry name" value="VOC_core"/>
</dbReference>
<evidence type="ECO:0000313" key="2">
    <source>
        <dbReference type="EMBL" id="REF86138.1"/>
    </source>
</evidence>
<accession>A0A3D9YVD4</accession>
<dbReference type="Gene3D" id="3.10.180.10">
    <property type="entry name" value="2,3-Dihydroxybiphenyl 1,2-Dioxygenase, domain 1"/>
    <property type="match status" value="1"/>
</dbReference>
<evidence type="ECO:0000259" key="1">
    <source>
        <dbReference type="PROSITE" id="PS51819"/>
    </source>
</evidence>
<dbReference type="CDD" id="cd07262">
    <property type="entry name" value="VOC_like"/>
    <property type="match status" value="1"/>
</dbReference>